<feature type="transmembrane region" description="Helical" evidence="1">
    <location>
        <begin position="5"/>
        <end position="23"/>
    </location>
</feature>
<gene>
    <name evidence="2" type="ORF">G8O30_00325</name>
</gene>
<evidence type="ECO:0000313" key="3">
    <source>
        <dbReference type="Proteomes" id="UP000593626"/>
    </source>
</evidence>
<protein>
    <submittedName>
        <fullName evidence="2">Uncharacterized protein</fullName>
    </submittedName>
</protein>
<dbReference type="KEGG" id="mcui:G8O30_00325"/>
<dbReference type="AlphaFoldDB" id="A0A7S8HEL5"/>
<name>A0A7S8HEL5_9BACI</name>
<keyword evidence="1" id="KW-0812">Transmembrane</keyword>
<keyword evidence="1" id="KW-0472">Membrane</keyword>
<feature type="transmembrane region" description="Helical" evidence="1">
    <location>
        <begin position="64"/>
        <end position="83"/>
    </location>
</feature>
<accession>A0A7S8HEL5</accession>
<evidence type="ECO:0000256" key="1">
    <source>
        <dbReference type="SAM" id="Phobius"/>
    </source>
</evidence>
<organism evidence="2 3">
    <name type="scientific">Mangrovibacillus cuniculi</name>
    <dbReference type="NCBI Taxonomy" id="2593652"/>
    <lineage>
        <taxon>Bacteria</taxon>
        <taxon>Bacillati</taxon>
        <taxon>Bacillota</taxon>
        <taxon>Bacilli</taxon>
        <taxon>Bacillales</taxon>
        <taxon>Bacillaceae</taxon>
        <taxon>Mangrovibacillus</taxon>
    </lineage>
</organism>
<evidence type="ECO:0000313" key="2">
    <source>
        <dbReference type="EMBL" id="QPC45530.1"/>
    </source>
</evidence>
<dbReference type="EMBL" id="CP049742">
    <property type="protein sequence ID" value="QPC45530.1"/>
    <property type="molecule type" value="Genomic_DNA"/>
</dbReference>
<dbReference type="RefSeq" id="WP_239673032.1">
    <property type="nucleotide sequence ID" value="NZ_CP049742.1"/>
</dbReference>
<feature type="transmembrane region" description="Helical" evidence="1">
    <location>
        <begin position="35"/>
        <end position="52"/>
    </location>
</feature>
<reference evidence="2 3" key="1">
    <citation type="submission" date="2019-07" db="EMBL/GenBank/DDBJ databases">
        <title>Genome sequence of 2 isolates from Red Sea Mangroves.</title>
        <authorList>
            <person name="Sefrji F."/>
            <person name="Michoud G."/>
            <person name="Merlino G."/>
            <person name="Daffonchio D."/>
        </authorList>
    </citation>
    <scope>NUCLEOTIDE SEQUENCE [LARGE SCALE GENOMIC DNA]</scope>
    <source>
        <strain evidence="2 3">R1DC41</strain>
    </source>
</reference>
<dbReference type="Proteomes" id="UP000593626">
    <property type="component" value="Chromosome"/>
</dbReference>
<keyword evidence="1" id="KW-1133">Transmembrane helix</keyword>
<keyword evidence="3" id="KW-1185">Reference proteome</keyword>
<proteinExistence type="predicted"/>
<sequence>MKSKIIEIVWRVLVICLMIYVMYSFFDGNDSNDTFPLFILIGFWIISSTLELTKAIREKKKWQIGLWGTLLTVFSIMCLYVLVDII</sequence>